<accession>A9AVV7</accession>
<sequence>MSMQYAISLYDPFTNVQLARFDRQVTDATLSTNGLTVSVRLVPFIAKTLYAQARLLTAVVQRSDGKTLRYRTVTLRLIDQGLAIECHNLIVTLDDLEYDGWWSVTKLDGWLPVETASSTPERWEMRHDDGTISLSPRKNEQFSNAKGIGRQSLFIPANLNTTGFQVIQFDWRSKGPTNWLATFLAAERDYSSQTGATTIALGNGTAQTGSLCFTFAARPLVSVAMYYNAALATYIGETGDDYLKISNLRVATVTTNMVNTTTSGAIAIGTAFVPVASTLNIAVGQRLTIESGGVNSESVVVLAVNATQFQAAFTKTHVLGVTVRGIVVTDKEIVEDVLSRNLTTNPGSGIKQSSARIIKSSRDCLEAAWSAASGLSVVQELADQAQYVTYVDDAQYLYYGPKETGRTFALVDGSIELEKALGEATNQIRVAYKNASNQPLYTAFAEHASERYALGIVRQRTIASETTDSTEAATLRSVALTDAAPTVRASLNVRAVRNEYNVREPLDLLSRGDVITIGDLSGAINKRSYTLAETSVNLMTGEVSVTPEAPIKQLDLWLAQA</sequence>
<dbReference type="InParanoid" id="A9AVV7"/>
<dbReference type="KEGG" id="hau:Haur_0547"/>
<dbReference type="AlphaFoldDB" id="A9AVV7"/>
<gene>
    <name evidence="1" type="ordered locus">Haur_0547</name>
</gene>
<dbReference type="Proteomes" id="UP000000787">
    <property type="component" value="Chromosome"/>
</dbReference>
<reference evidence="1 2" key="1">
    <citation type="journal article" date="2011" name="Stand. Genomic Sci.">
        <title>Complete genome sequence of the filamentous gliding predatory bacterium Herpetosiphon aurantiacus type strain (114-95(T)).</title>
        <authorList>
            <person name="Kiss H."/>
            <person name="Nett M."/>
            <person name="Domin N."/>
            <person name="Martin K."/>
            <person name="Maresca J.A."/>
            <person name="Copeland A."/>
            <person name="Lapidus A."/>
            <person name="Lucas S."/>
            <person name="Berry K.W."/>
            <person name="Glavina Del Rio T."/>
            <person name="Dalin E."/>
            <person name="Tice H."/>
            <person name="Pitluck S."/>
            <person name="Richardson P."/>
            <person name="Bruce D."/>
            <person name="Goodwin L."/>
            <person name="Han C."/>
            <person name="Detter J.C."/>
            <person name="Schmutz J."/>
            <person name="Brettin T."/>
            <person name="Land M."/>
            <person name="Hauser L."/>
            <person name="Kyrpides N.C."/>
            <person name="Ivanova N."/>
            <person name="Goker M."/>
            <person name="Woyke T."/>
            <person name="Klenk H.P."/>
            <person name="Bryant D.A."/>
        </authorList>
    </citation>
    <scope>NUCLEOTIDE SEQUENCE [LARGE SCALE GENOMIC DNA]</scope>
    <source>
        <strain evidence="2">ATCC 23779 / DSM 785 / 114-95</strain>
    </source>
</reference>
<dbReference type="HOGENOM" id="CLU_487262_0_0_0"/>
<dbReference type="BioCyc" id="HAUR316274:GHYA-556-MONOMER"/>
<keyword evidence="2" id="KW-1185">Reference proteome</keyword>
<dbReference type="STRING" id="316274.Haur_0547"/>
<evidence type="ECO:0000313" key="1">
    <source>
        <dbReference type="EMBL" id="ABX03195.1"/>
    </source>
</evidence>
<evidence type="ECO:0000313" key="2">
    <source>
        <dbReference type="Proteomes" id="UP000000787"/>
    </source>
</evidence>
<organism evidence="1 2">
    <name type="scientific">Herpetosiphon aurantiacus (strain ATCC 23779 / DSM 785 / 114-95)</name>
    <dbReference type="NCBI Taxonomy" id="316274"/>
    <lineage>
        <taxon>Bacteria</taxon>
        <taxon>Bacillati</taxon>
        <taxon>Chloroflexota</taxon>
        <taxon>Chloroflexia</taxon>
        <taxon>Herpetosiphonales</taxon>
        <taxon>Herpetosiphonaceae</taxon>
        <taxon>Herpetosiphon</taxon>
    </lineage>
</organism>
<dbReference type="EMBL" id="CP000875">
    <property type="protein sequence ID" value="ABX03195.1"/>
    <property type="molecule type" value="Genomic_DNA"/>
</dbReference>
<proteinExistence type="predicted"/>
<protein>
    <submittedName>
        <fullName evidence="1">Uncharacterized protein</fullName>
    </submittedName>
</protein>
<name>A9AVV7_HERA2</name>